<keyword evidence="5" id="KW-1185">Reference proteome</keyword>
<feature type="signal peptide" evidence="2">
    <location>
        <begin position="1"/>
        <end position="29"/>
    </location>
</feature>
<dbReference type="Proteomes" id="UP000601027">
    <property type="component" value="Unassembled WGS sequence"/>
</dbReference>
<reference evidence="4 5" key="1">
    <citation type="submission" date="2021-01" db="EMBL/GenBank/DDBJ databases">
        <title>Draft genome sequence of Micromonospora sp. strain STR1_7.</title>
        <authorList>
            <person name="Karlyshev A."/>
            <person name="Jawad R."/>
        </authorList>
    </citation>
    <scope>NUCLEOTIDE SEQUENCE [LARGE SCALE GENOMIC DNA]</scope>
    <source>
        <strain evidence="4 5">STR1-7</strain>
    </source>
</reference>
<dbReference type="RefSeq" id="WP_203178941.1">
    <property type="nucleotide sequence ID" value="NZ_JAEVHM010000336.1"/>
</dbReference>
<dbReference type="InterPro" id="IPR024079">
    <property type="entry name" value="MetalloPept_cat_dom_sf"/>
</dbReference>
<feature type="chain" id="PRO_5046702885" evidence="2">
    <location>
        <begin position="30"/>
        <end position="284"/>
    </location>
</feature>
<dbReference type="Gene3D" id="3.40.390.10">
    <property type="entry name" value="Collagenase (Catalytic Domain)"/>
    <property type="match status" value="1"/>
</dbReference>
<evidence type="ECO:0000313" key="5">
    <source>
        <dbReference type="Proteomes" id="UP000601027"/>
    </source>
</evidence>
<feature type="domain" description="DUF3152" evidence="3">
    <location>
        <begin position="81"/>
        <end position="247"/>
    </location>
</feature>
<protein>
    <submittedName>
        <fullName evidence="4">DUF3152 domain-containing protein</fullName>
    </submittedName>
</protein>
<name>A0ABS1Y2J6_9ACTN</name>
<comment type="caution">
    <text evidence="4">The sequence shown here is derived from an EMBL/GenBank/DDBJ whole genome shotgun (WGS) entry which is preliminary data.</text>
</comment>
<evidence type="ECO:0000259" key="3">
    <source>
        <dbReference type="Pfam" id="PF11350"/>
    </source>
</evidence>
<feature type="compositionally biased region" description="Low complexity" evidence="1">
    <location>
        <begin position="53"/>
        <end position="72"/>
    </location>
</feature>
<sequence length="284" mass="29143">MATKATRRGRAASAVLLLVALLTGCGLPAAGGSVDDPSLSGPATSRPAHGEQPAAGSASTGRPAGAAGSAGAAPAPVVVGYPATGGNRWSVAAAETTAGGGSGGRLLRYRVAVERDIRGLPVADVAATVSATLNDPRGWTAGGTWRLRRVGAGTPADFTIYLATPGTRDTLCQDVPDGYTSCRNGDRVVLNVARWVTAVPGYGASRATYRQYMVNHEVGHRLGLGHERCPGRGRRAPVMQQQTLGLHGCTANAWPHPDGTARYSGPVGAYREEIPPREGARPAH</sequence>
<dbReference type="Pfam" id="PF11350">
    <property type="entry name" value="DUF3152"/>
    <property type="match status" value="1"/>
</dbReference>
<evidence type="ECO:0000313" key="4">
    <source>
        <dbReference type="EMBL" id="MBM0235717.1"/>
    </source>
</evidence>
<keyword evidence="2" id="KW-0732">Signal</keyword>
<evidence type="ECO:0000256" key="2">
    <source>
        <dbReference type="SAM" id="SignalP"/>
    </source>
</evidence>
<proteinExistence type="predicted"/>
<organism evidence="4 5">
    <name type="scientific">Micromonospora parastrephiae</name>
    <dbReference type="NCBI Taxonomy" id="2806101"/>
    <lineage>
        <taxon>Bacteria</taxon>
        <taxon>Bacillati</taxon>
        <taxon>Actinomycetota</taxon>
        <taxon>Actinomycetes</taxon>
        <taxon>Micromonosporales</taxon>
        <taxon>Micromonosporaceae</taxon>
        <taxon>Micromonospora</taxon>
    </lineage>
</organism>
<gene>
    <name evidence="4" type="ORF">JNW91_30515</name>
</gene>
<dbReference type="SUPFAM" id="SSF55486">
    <property type="entry name" value="Metalloproteases ('zincins'), catalytic domain"/>
    <property type="match status" value="1"/>
</dbReference>
<dbReference type="EMBL" id="JAEVHM010000336">
    <property type="protein sequence ID" value="MBM0235717.1"/>
    <property type="molecule type" value="Genomic_DNA"/>
</dbReference>
<accession>A0ABS1Y2J6</accession>
<dbReference type="InterPro" id="IPR022603">
    <property type="entry name" value="DUF3152"/>
</dbReference>
<evidence type="ECO:0000256" key="1">
    <source>
        <dbReference type="SAM" id="MobiDB-lite"/>
    </source>
</evidence>
<feature type="region of interest" description="Disordered" evidence="1">
    <location>
        <begin position="33"/>
        <end position="72"/>
    </location>
</feature>
<dbReference type="PROSITE" id="PS51257">
    <property type="entry name" value="PROKAR_LIPOPROTEIN"/>
    <property type="match status" value="1"/>
</dbReference>